<feature type="binding site" evidence="6">
    <location>
        <position position="10"/>
    </location>
    <ligand>
        <name>FMN</name>
        <dbReference type="ChEBI" id="CHEBI:58210"/>
    </ligand>
</feature>
<dbReference type="EC" id="1.6.5.-" evidence="6"/>
<proteinExistence type="inferred from homology"/>
<dbReference type="SUPFAM" id="SSF52218">
    <property type="entry name" value="Flavoproteins"/>
    <property type="match status" value="1"/>
</dbReference>
<dbReference type="InterPro" id="IPR050104">
    <property type="entry name" value="FMN-dep_NADH:Q_OxRdtase_AzoR1"/>
</dbReference>
<feature type="binding site" evidence="6">
    <location>
        <begin position="16"/>
        <end position="18"/>
    </location>
    <ligand>
        <name>FMN</name>
        <dbReference type="ChEBI" id="CHEBI:58210"/>
    </ligand>
</feature>
<keyword evidence="2 6" id="KW-0288">FMN</keyword>
<keyword evidence="9" id="KW-1185">Reference proteome</keyword>
<evidence type="ECO:0000256" key="2">
    <source>
        <dbReference type="ARBA" id="ARBA00022643"/>
    </source>
</evidence>
<dbReference type="Pfam" id="PF02525">
    <property type="entry name" value="Flavodoxin_2"/>
    <property type="match status" value="1"/>
</dbReference>
<evidence type="ECO:0000256" key="1">
    <source>
        <dbReference type="ARBA" id="ARBA00022630"/>
    </source>
</evidence>
<comment type="function">
    <text evidence="6">Quinone reductase that provides resistance to thiol-specific stress caused by electrophilic quinones.</text>
</comment>
<keyword evidence="4 6" id="KW-0520">NAD</keyword>
<comment type="cofactor">
    <cofactor evidence="6">
        <name>FMN</name>
        <dbReference type="ChEBI" id="CHEBI:58210"/>
    </cofactor>
    <text evidence="6">Binds 1 FMN per subunit.</text>
</comment>
<comment type="catalytic activity">
    <reaction evidence="5">
        <text>N,N-dimethyl-1,4-phenylenediamine + anthranilate + 2 NAD(+) = 2-(4-dimethylaminophenyl)diazenylbenzoate + 2 NADH + 2 H(+)</text>
        <dbReference type="Rhea" id="RHEA:55872"/>
        <dbReference type="ChEBI" id="CHEBI:15378"/>
        <dbReference type="ChEBI" id="CHEBI:15783"/>
        <dbReference type="ChEBI" id="CHEBI:16567"/>
        <dbReference type="ChEBI" id="CHEBI:57540"/>
        <dbReference type="ChEBI" id="CHEBI:57945"/>
        <dbReference type="ChEBI" id="CHEBI:71579"/>
        <dbReference type="EC" id="1.7.1.17"/>
    </reaction>
    <physiologicalReaction direction="right-to-left" evidence="5">
        <dbReference type="Rhea" id="RHEA:55874"/>
    </physiologicalReaction>
</comment>
<keyword evidence="3 6" id="KW-0560">Oxidoreductase</keyword>
<dbReference type="InterPro" id="IPR029039">
    <property type="entry name" value="Flavoprotein-like_sf"/>
</dbReference>
<sequence length="197" mass="21539">MKRVLMVHASVRTERSSSRQLGYELVANWHQQFADLLVTQRDLNLSPLPHFSDATYAAFSGELESAASQQALALSESLIHEFEQADAVVFTVPVYNWSIPSTLKAYIDHLARSGRSFHYVDGECVGLLADKPVYLVIASGGAEIGSTEKQLIEPLAMMGVTDVTTLHASHLDTQQRAQKLAEIENRVSNLVDSAAAA</sequence>
<keyword evidence="1 6" id="KW-0285">Flavoprotein</keyword>
<comment type="subunit">
    <text evidence="6">Homodimer.</text>
</comment>
<dbReference type="EMBL" id="SWCJ01000026">
    <property type="protein sequence ID" value="TKB49610.1"/>
    <property type="molecule type" value="Genomic_DNA"/>
</dbReference>
<evidence type="ECO:0000259" key="7">
    <source>
        <dbReference type="Pfam" id="PF02525"/>
    </source>
</evidence>
<reference evidence="8 9" key="1">
    <citation type="submission" date="2019-04" db="EMBL/GenBank/DDBJ databases">
        <authorList>
            <person name="Hwang J.C."/>
        </authorList>
    </citation>
    <scope>NUCLEOTIDE SEQUENCE [LARGE SCALE GENOMIC DNA]</scope>
    <source>
        <strain evidence="8 9">IMCC35002</strain>
    </source>
</reference>
<dbReference type="GO" id="GO:0016652">
    <property type="term" value="F:oxidoreductase activity, acting on NAD(P)H as acceptor"/>
    <property type="evidence" value="ECO:0007669"/>
    <property type="project" value="UniProtKB-UniRule"/>
</dbReference>
<dbReference type="GO" id="GO:0009055">
    <property type="term" value="F:electron transfer activity"/>
    <property type="evidence" value="ECO:0007669"/>
    <property type="project" value="UniProtKB-UniRule"/>
</dbReference>
<dbReference type="InterPro" id="IPR023048">
    <property type="entry name" value="NADH:quinone_OxRdtase_FMN_depd"/>
</dbReference>
<name>A0A4U1BHT9_9GAMM</name>
<dbReference type="PANTHER" id="PTHR43741:SF4">
    <property type="entry name" value="FMN-DEPENDENT NADH:QUINONE OXIDOREDUCTASE"/>
    <property type="match status" value="1"/>
</dbReference>
<evidence type="ECO:0000313" key="9">
    <source>
        <dbReference type="Proteomes" id="UP000305675"/>
    </source>
</evidence>
<dbReference type="EC" id="1.7.1.17" evidence="6"/>
<dbReference type="GO" id="GO:0010181">
    <property type="term" value="F:FMN binding"/>
    <property type="evidence" value="ECO:0007669"/>
    <property type="project" value="UniProtKB-UniRule"/>
</dbReference>
<evidence type="ECO:0000256" key="6">
    <source>
        <dbReference type="HAMAP-Rule" id="MF_01216"/>
    </source>
</evidence>
<protein>
    <recommendedName>
        <fullName evidence="6">FMN dependent NADH:quinone oxidoreductase</fullName>
        <ecNumber evidence="6">1.6.5.-</ecNumber>
    </recommendedName>
    <alternativeName>
        <fullName evidence="6">Azo-dye reductase</fullName>
    </alternativeName>
    <alternativeName>
        <fullName evidence="6">FMN-dependent NADH-azo compound oxidoreductase</fullName>
    </alternativeName>
    <alternativeName>
        <fullName evidence="6">FMN-dependent NADH-azoreductase</fullName>
        <ecNumber evidence="6">1.7.1.17</ecNumber>
    </alternativeName>
</protein>
<comment type="catalytic activity">
    <reaction evidence="6">
        <text>2 a quinone + NADH + H(+) = 2 a 1,4-benzosemiquinone + NAD(+)</text>
        <dbReference type="Rhea" id="RHEA:65952"/>
        <dbReference type="ChEBI" id="CHEBI:15378"/>
        <dbReference type="ChEBI" id="CHEBI:57540"/>
        <dbReference type="ChEBI" id="CHEBI:57945"/>
        <dbReference type="ChEBI" id="CHEBI:132124"/>
        <dbReference type="ChEBI" id="CHEBI:134225"/>
    </reaction>
</comment>
<dbReference type="Proteomes" id="UP000305675">
    <property type="component" value="Unassembled WGS sequence"/>
</dbReference>
<comment type="caution">
    <text evidence="6">Lacks conserved residue(s) required for the propagation of feature annotation.</text>
</comment>
<feature type="domain" description="Flavodoxin-like fold" evidence="7">
    <location>
        <begin position="2"/>
        <end position="187"/>
    </location>
</feature>
<dbReference type="RefSeq" id="WP_136865282.1">
    <property type="nucleotide sequence ID" value="NZ_SWCJ01000026.1"/>
</dbReference>
<comment type="function">
    <text evidence="6">Also exhibits azoreductase activity. Catalyzes the reductive cleavage of the azo bond in aromatic azo compounds to the corresponding amines.</text>
</comment>
<comment type="similarity">
    <text evidence="6">Belongs to the azoreductase type 1 family.</text>
</comment>
<organism evidence="8 9">
    <name type="scientific">Ferrimonas aestuarii</name>
    <dbReference type="NCBI Taxonomy" id="2569539"/>
    <lineage>
        <taxon>Bacteria</taxon>
        <taxon>Pseudomonadati</taxon>
        <taxon>Pseudomonadota</taxon>
        <taxon>Gammaproteobacteria</taxon>
        <taxon>Alteromonadales</taxon>
        <taxon>Ferrimonadaceae</taxon>
        <taxon>Ferrimonas</taxon>
    </lineage>
</organism>
<dbReference type="InterPro" id="IPR003680">
    <property type="entry name" value="Flavodoxin_fold"/>
</dbReference>
<dbReference type="AlphaFoldDB" id="A0A4U1BHT9"/>
<dbReference type="Gene3D" id="3.40.50.360">
    <property type="match status" value="1"/>
</dbReference>
<evidence type="ECO:0000256" key="3">
    <source>
        <dbReference type="ARBA" id="ARBA00023002"/>
    </source>
</evidence>
<evidence type="ECO:0000256" key="4">
    <source>
        <dbReference type="ARBA" id="ARBA00023027"/>
    </source>
</evidence>
<evidence type="ECO:0000256" key="5">
    <source>
        <dbReference type="ARBA" id="ARBA00048542"/>
    </source>
</evidence>
<dbReference type="HAMAP" id="MF_01216">
    <property type="entry name" value="Azoreductase_type1"/>
    <property type="match status" value="1"/>
</dbReference>
<accession>A0A4U1BHT9</accession>
<evidence type="ECO:0000313" key="8">
    <source>
        <dbReference type="EMBL" id="TKB49610.1"/>
    </source>
</evidence>
<dbReference type="PANTHER" id="PTHR43741">
    <property type="entry name" value="FMN-DEPENDENT NADH-AZOREDUCTASE 1"/>
    <property type="match status" value="1"/>
</dbReference>
<dbReference type="GO" id="GO:0016655">
    <property type="term" value="F:oxidoreductase activity, acting on NAD(P)H, quinone or similar compound as acceptor"/>
    <property type="evidence" value="ECO:0007669"/>
    <property type="project" value="InterPro"/>
</dbReference>
<gene>
    <name evidence="6" type="primary">azoR</name>
    <name evidence="8" type="ORF">FCL42_20405</name>
</gene>
<dbReference type="OrthoDB" id="9787136at2"/>
<comment type="caution">
    <text evidence="8">The sequence shown here is derived from an EMBL/GenBank/DDBJ whole genome shotgun (WGS) entry which is preliminary data.</text>
</comment>